<protein>
    <submittedName>
        <fullName evidence="2">Uncharacterized protein</fullName>
    </submittedName>
</protein>
<dbReference type="AlphaFoldDB" id="A0A2T1LYS0"/>
<evidence type="ECO:0000313" key="2">
    <source>
        <dbReference type="EMBL" id="PSF37479.1"/>
    </source>
</evidence>
<sequence>MITLTSLAEFSRTHCISICAFLVPANLLATSLTLGLSFVQASSRQILGVATIASVFALALFLHVLTWLNIGVIMPPTFILFGLGLTCLVVNYLALTHTQKVHETLQLVRVMVR</sequence>
<dbReference type="EMBL" id="PXOH01000008">
    <property type="protein sequence ID" value="PSF37479.1"/>
    <property type="molecule type" value="Genomic_DNA"/>
</dbReference>
<accession>A0A2T1LYS0</accession>
<feature type="transmembrane region" description="Helical" evidence="1">
    <location>
        <begin position="15"/>
        <end position="39"/>
    </location>
</feature>
<reference evidence="2 3" key="1">
    <citation type="submission" date="2018-03" db="EMBL/GenBank/DDBJ databases">
        <title>The ancient ancestry and fast evolution of plastids.</title>
        <authorList>
            <person name="Moore K.R."/>
            <person name="Magnabosco C."/>
            <person name="Momper L."/>
            <person name="Gold D.A."/>
            <person name="Bosak T."/>
            <person name="Fournier G.P."/>
        </authorList>
    </citation>
    <scope>NUCLEOTIDE SEQUENCE [LARGE SCALE GENOMIC DNA]</scope>
    <source>
        <strain evidence="2 3">CCALA 016</strain>
    </source>
</reference>
<feature type="transmembrane region" description="Helical" evidence="1">
    <location>
        <begin position="73"/>
        <end position="95"/>
    </location>
</feature>
<keyword evidence="1" id="KW-0472">Membrane</keyword>
<keyword evidence="1" id="KW-0812">Transmembrane</keyword>
<evidence type="ECO:0000256" key="1">
    <source>
        <dbReference type="SAM" id="Phobius"/>
    </source>
</evidence>
<dbReference type="RefSeq" id="WP_106456720.1">
    <property type="nucleotide sequence ID" value="NZ_PXOH01000008.1"/>
</dbReference>
<comment type="caution">
    <text evidence="2">The sequence shown here is derived from an EMBL/GenBank/DDBJ whole genome shotgun (WGS) entry which is preliminary data.</text>
</comment>
<feature type="transmembrane region" description="Helical" evidence="1">
    <location>
        <begin position="46"/>
        <end position="67"/>
    </location>
</feature>
<keyword evidence="3" id="KW-1185">Reference proteome</keyword>
<dbReference type="OrthoDB" id="514266at2"/>
<organism evidence="2 3">
    <name type="scientific">Aphanothece hegewaldii CCALA 016</name>
    <dbReference type="NCBI Taxonomy" id="2107694"/>
    <lineage>
        <taxon>Bacteria</taxon>
        <taxon>Bacillati</taxon>
        <taxon>Cyanobacteriota</taxon>
        <taxon>Cyanophyceae</taxon>
        <taxon>Oscillatoriophycideae</taxon>
        <taxon>Chroococcales</taxon>
        <taxon>Aphanothecaceae</taxon>
        <taxon>Aphanothece</taxon>
    </lineage>
</organism>
<keyword evidence="1" id="KW-1133">Transmembrane helix</keyword>
<evidence type="ECO:0000313" key="3">
    <source>
        <dbReference type="Proteomes" id="UP000239001"/>
    </source>
</evidence>
<name>A0A2T1LYS0_9CHRO</name>
<gene>
    <name evidence="2" type="ORF">C7H19_09940</name>
</gene>
<proteinExistence type="predicted"/>
<reference evidence="2 3" key="2">
    <citation type="submission" date="2018-03" db="EMBL/GenBank/DDBJ databases">
        <authorList>
            <person name="Keele B.F."/>
        </authorList>
    </citation>
    <scope>NUCLEOTIDE SEQUENCE [LARGE SCALE GENOMIC DNA]</scope>
    <source>
        <strain evidence="2 3">CCALA 016</strain>
    </source>
</reference>
<dbReference type="Proteomes" id="UP000239001">
    <property type="component" value="Unassembled WGS sequence"/>
</dbReference>